<feature type="region of interest" description="Disordered" evidence="1">
    <location>
        <begin position="24"/>
        <end position="65"/>
    </location>
</feature>
<reference evidence="2" key="1">
    <citation type="submission" date="2021-02" db="EMBL/GenBank/DDBJ databases">
        <title>Genome sequence Cadophora malorum strain M34.</title>
        <authorList>
            <person name="Stefanovic E."/>
            <person name="Vu D."/>
            <person name="Scully C."/>
            <person name="Dijksterhuis J."/>
            <person name="Roader J."/>
            <person name="Houbraken J."/>
        </authorList>
    </citation>
    <scope>NUCLEOTIDE SEQUENCE</scope>
    <source>
        <strain evidence="2">M34</strain>
    </source>
</reference>
<protein>
    <submittedName>
        <fullName evidence="2">Uncharacterized protein</fullName>
    </submittedName>
</protein>
<gene>
    <name evidence="2" type="ORF">IFR04_014077</name>
</gene>
<proteinExistence type="predicted"/>
<comment type="caution">
    <text evidence="2">The sequence shown here is derived from an EMBL/GenBank/DDBJ whole genome shotgun (WGS) entry which is preliminary data.</text>
</comment>
<evidence type="ECO:0000313" key="3">
    <source>
        <dbReference type="Proteomes" id="UP000664132"/>
    </source>
</evidence>
<dbReference type="AlphaFoldDB" id="A0A8H7T4D9"/>
<keyword evidence="3" id="KW-1185">Reference proteome</keyword>
<organism evidence="2 3">
    <name type="scientific">Cadophora malorum</name>
    <dbReference type="NCBI Taxonomy" id="108018"/>
    <lineage>
        <taxon>Eukaryota</taxon>
        <taxon>Fungi</taxon>
        <taxon>Dikarya</taxon>
        <taxon>Ascomycota</taxon>
        <taxon>Pezizomycotina</taxon>
        <taxon>Leotiomycetes</taxon>
        <taxon>Helotiales</taxon>
        <taxon>Ploettnerulaceae</taxon>
        <taxon>Cadophora</taxon>
    </lineage>
</organism>
<accession>A0A8H7T4D9</accession>
<evidence type="ECO:0000256" key="1">
    <source>
        <dbReference type="SAM" id="MobiDB-lite"/>
    </source>
</evidence>
<name>A0A8H7T4D9_9HELO</name>
<dbReference type="EMBL" id="JAFJYH010000354">
    <property type="protein sequence ID" value="KAG4412786.1"/>
    <property type="molecule type" value="Genomic_DNA"/>
</dbReference>
<dbReference type="Proteomes" id="UP000664132">
    <property type="component" value="Unassembled WGS sequence"/>
</dbReference>
<evidence type="ECO:0000313" key="2">
    <source>
        <dbReference type="EMBL" id="KAG4412786.1"/>
    </source>
</evidence>
<feature type="compositionally biased region" description="Basic and acidic residues" evidence="1">
    <location>
        <begin position="24"/>
        <end position="64"/>
    </location>
</feature>
<sequence>MSSRRESEFARLEQLLREADELAEQERRRAEEANKRAEQERRCAEDEQRNRQEAESRAQIEGKKTRPTTFEEYIRACHTLLSKPLRIQTDKSLSTQGSITSPKNKRCPTLLKPWTDFPMLQQQLFERIYEYIPRDAENFSSIQYLKELGQDLCDRPLASEKEDRRAFNLGNGIIFENHANTLSDSNEEVLQTLQKVVEYKPSHKLSVFNIRAGILRADSGSMNVPEDVINRIAIPISPNHGASQSASHTLNRNDYIIDPSMDLIPSLLALLEEENMFTPFQESKFLRAVQIRVRRRKTADPQRPTQYFQIRSYKLIHTIETRFIRTRHAKVSIRAKTVAKLLQSSQVEGGRDITPATEKVEAIFAKSQKIWQIYLEKAQSMVSLPADSLEASNLLHRIPALPTNLRDCWFVDGHSMWDAVSQEGCDLRQKTEGQLRISLGVAGPTRCEILQRQDFRHWSDDIGSGPTEHSSGNFIAILTFAWAYIFCSELLQRQGRMIQYSANSAPVVVVDGCHDKCIGSSLVVDVGDATTRELRWWSQILVRGRGWYAPPFEAKPSRSQPPWSIEYHGSLEFRVGTSALPLAGLCLELPPSSEQAAGYLSKFCHRHHLLMQSAAAFTVVLTLPLHNYMHSTVHLPKPNLAKCFPEACTPGPLPQYKSLPYYMTLSASPTVLSSALWGVFWEPGVDCNLVNAWFAPILDQFESYSSHPNNVELLAKVLALRCPKLAPLWLGMALCGPTKTIASIAPFLKTSEAPMARPNSDVAIWTGTAQSFMDIHGSGSYLRKDDMILRRDLWQLRHDYSAGGSVEWESLPFKCTPLSAWPPCGAMHLKDLEYEAISHAKSCKHHHWKYRHWVWHDRDATTDTGFVKQDVREQGSCVPDCDTGLNFLQNGSKIQIDESFVASRRATRDIFDWASSQVAKGERLRAKIGEGVAVIERS</sequence>
<dbReference type="OrthoDB" id="3549294at2759"/>